<organism evidence="3 4">
    <name type="scientific">Phenylobacterium soli</name>
    <dbReference type="NCBI Taxonomy" id="2170551"/>
    <lineage>
        <taxon>Bacteria</taxon>
        <taxon>Pseudomonadati</taxon>
        <taxon>Pseudomonadota</taxon>
        <taxon>Alphaproteobacteria</taxon>
        <taxon>Caulobacterales</taxon>
        <taxon>Caulobacteraceae</taxon>
        <taxon>Phenylobacterium</taxon>
    </lineage>
</organism>
<dbReference type="SMART" id="SM00028">
    <property type="entry name" value="TPR"/>
    <property type="match status" value="4"/>
</dbReference>
<evidence type="ECO:0000313" key="3">
    <source>
        <dbReference type="EMBL" id="RAK54033.1"/>
    </source>
</evidence>
<dbReference type="InterPro" id="IPR019734">
    <property type="entry name" value="TPR_rpt"/>
</dbReference>
<keyword evidence="1" id="KW-0802">TPR repeat</keyword>
<feature type="chain" id="PRO_5016304673" description="Tetratricopeptide repeat protein" evidence="2">
    <location>
        <begin position="29"/>
        <end position="312"/>
    </location>
</feature>
<dbReference type="OrthoDB" id="8480982at2"/>
<name>A0A328AGP1_9CAUL</name>
<dbReference type="PROSITE" id="PS50005">
    <property type="entry name" value="TPR"/>
    <property type="match status" value="2"/>
</dbReference>
<protein>
    <recommendedName>
        <fullName evidence="5">Tetratricopeptide repeat protein</fullName>
    </recommendedName>
</protein>
<sequence>MSPTLKAVLSVAAAAALVSISVGSRALASGGGGGGGGFEAPSASAPQYDPAAEYAKAVAALNAKQYRDAARAAQHVTDAVPKSPDAWRLLGAAKAGDNDWKGSRRAYERAVKLAPDAAVAHAGLGLALANLKDPKAQAEIDWLKAKAQACGDSCPDAASLKGMVSALEAAQQGARPSAALSGSMLFGGPKAGDAAYVQAVSLINEGRYDDALASLAKAQAAFGPHPDILTYEGYAWRKKGELDKAERYYRAALAIAPDHVGATEYYGELKVVRGDLDGARKLLARLDQVCAFGCADAEELRRWIALGHEPPR</sequence>
<reference evidence="4" key="1">
    <citation type="submission" date="2018-05" db="EMBL/GenBank/DDBJ databases">
        <authorList>
            <person name="Li X."/>
        </authorList>
    </citation>
    <scope>NUCLEOTIDE SEQUENCE [LARGE SCALE GENOMIC DNA]</scope>
    <source>
        <strain evidence="4">LX32</strain>
    </source>
</reference>
<feature type="repeat" description="TPR" evidence="1">
    <location>
        <begin position="84"/>
        <end position="117"/>
    </location>
</feature>
<evidence type="ECO:0000313" key="4">
    <source>
        <dbReference type="Proteomes" id="UP000249254"/>
    </source>
</evidence>
<proteinExistence type="predicted"/>
<gene>
    <name evidence="3" type="ORF">DJ017_05595</name>
</gene>
<keyword evidence="4" id="KW-1185">Reference proteome</keyword>
<evidence type="ECO:0000256" key="1">
    <source>
        <dbReference type="PROSITE-ProRule" id="PRU00339"/>
    </source>
</evidence>
<feature type="signal peptide" evidence="2">
    <location>
        <begin position="1"/>
        <end position="28"/>
    </location>
</feature>
<feature type="repeat" description="TPR" evidence="1">
    <location>
        <begin position="226"/>
        <end position="259"/>
    </location>
</feature>
<dbReference type="AlphaFoldDB" id="A0A328AGP1"/>
<accession>A0A328AGP1</accession>
<evidence type="ECO:0008006" key="5">
    <source>
        <dbReference type="Google" id="ProtNLM"/>
    </source>
</evidence>
<evidence type="ECO:0000256" key="2">
    <source>
        <dbReference type="SAM" id="SignalP"/>
    </source>
</evidence>
<dbReference type="SUPFAM" id="SSF48452">
    <property type="entry name" value="TPR-like"/>
    <property type="match status" value="1"/>
</dbReference>
<dbReference type="RefSeq" id="WP_111527784.1">
    <property type="nucleotide sequence ID" value="NZ_JBHRSG010000002.1"/>
</dbReference>
<dbReference type="Gene3D" id="1.25.40.10">
    <property type="entry name" value="Tetratricopeptide repeat domain"/>
    <property type="match status" value="2"/>
</dbReference>
<dbReference type="Pfam" id="PF13432">
    <property type="entry name" value="TPR_16"/>
    <property type="match status" value="3"/>
</dbReference>
<comment type="caution">
    <text evidence="3">The sequence shown here is derived from an EMBL/GenBank/DDBJ whole genome shotgun (WGS) entry which is preliminary data.</text>
</comment>
<dbReference type="Proteomes" id="UP000249254">
    <property type="component" value="Unassembled WGS sequence"/>
</dbReference>
<dbReference type="EMBL" id="QFYQ01000001">
    <property type="protein sequence ID" value="RAK54033.1"/>
    <property type="molecule type" value="Genomic_DNA"/>
</dbReference>
<keyword evidence="2" id="KW-0732">Signal</keyword>
<dbReference type="InterPro" id="IPR011990">
    <property type="entry name" value="TPR-like_helical_dom_sf"/>
</dbReference>